<dbReference type="InterPro" id="IPR003954">
    <property type="entry name" value="RRM_euk-type"/>
</dbReference>
<keyword evidence="1" id="KW-0694">RNA-binding</keyword>
<dbReference type="SMART" id="SM00361">
    <property type="entry name" value="RRM_1"/>
    <property type="match status" value="2"/>
</dbReference>
<evidence type="ECO:0000259" key="3">
    <source>
        <dbReference type="PROSITE" id="PS50102"/>
    </source>
</evidence>
<feature type="compositionally biased region" description="Polar residues" evidence="2">
    <location>
        <begin position="132"/>
        <end position="151"/>
    </location>
</feature>
<proteinExistence type="predicted"/>
<dbReference type="InterPro" id="IPR000504">
    <property type="entry name" value="RRM_dom"/>
</dbReference>
<evidence type="ECO:0000313" key="4">
    <source>
        <dbReference type="EMBL" id="GAV28068.1"/>
    </source>
</evidence>
<feature type="compositionally biased region" description="Polar residues" evidence="2">
    <location>
        <begin position="580"/>
        <end position="595"/>
    </location>
</feature>
<dbReference type="CDD" id="cd12453">
    <property type="entry name" value="RRM1_RIM4_like"/>
    <property type="match status" value="1"/>
</dbReference>
<evidence type="ECO:0000256" key="1">
    <source>
        <dbReference type="PROSITE-ProRule" id="PRU00176"/>
    </source>
</evidence>
<feature type="compositionally biased region" description="Basic and acidic residues" evidence="2">
    <location>
        <begin position="603"/>
        <end position="612"/>
    </location>
</feature>
<dbReference type="AlphaFoldDB" id="A0A1Q2YEX8"/>
<evidence type="ECO:0000313" key="5">
    <source>
        <dbReference type="Proteomes" id="UP000186136"/>
    </source>
</evidence>
<dbReference type="PANTHER" id="PTHR15241:SF304">
    <property type="entry name" value="RRM DOMAIN-CONTAINING PROTEIN"/>
    <property type="match status" value="1"/>
</dbReference>
<dbReference type="OrthoDB" id="410044at2759"/>
<comment type="caution">
    <text evidence="4">The sequence shown here is derived from an EMBL/GenBank/DDBJ whole genome shotgun (WGS) entry which is preliminary data.</text>
</comment>
<dbReference type="Proteomes" id="UP000186136">
    <property type="component" value="Unassembled WGS sequence"/>
</dbReference>
<feature type="region of interest" description="Disordered" evidence="2">
    <location>
        <begin position="568"/>
        <end position="612"/>
    </location>
</feature>
<evidence type="ECO:0000256" key="2">
    <source>
        <dbReference type="SAM" id="MobiDB-lite"/>
    </source>
</evidence>
<dbReference type="InterPro" id="IPR012677">
    <property type="entry name" value="Nucleotide-bd_a/b_plait_sf"/>
</dbReference>
<gene>
    <name evidence="4" type="ORF">PMKS-001536</name>
</gene>
<protein>
    <recommendedName>
        <fullName evidence="3">RRM domain-containing protein</fullName>
    </recommendedName>
</protein>
<name>A0A1Q2YEX8_9ASCO</name>
<dbReference type="EMBL" id="BDGI01000056">
    <property type="protein sequence ID" value="GAV28068.1"/>
    <property type="molecule type" value="Genomic_DNA"/>
</dbReference>
<dbReference type="GO" id="GO:0003723">
    <property type="term" value="F:RNA binding"/>
    <property type="evidence" value="ECO:0007669"/>
    <property type="project" value="UniProtKB-UniRule"/>
</dbReference>
<dbReference type="PANTHER" id="PTHR15241">
    <property type="entry name" value="TRANSFORMER-2-RELATED"/>
    <property type="match status" value="1"/>
</dbReference>
<feature type="compositionally biased region" description="Basic and acidic residues" evidence="2">
    <location>
        <begin position="568"/>
        <end position="579"/>
    </location>
</feature>
<dbReference type="InterPro" id="IPR034352">
    <property type="entry name" value="Rim4_RRM1"/>
</dbReference>
<dbReference type="SMART" id="SM00360">
    <property type="entry name" value="RRM"/>
    <property type="match status" value="2"/>
</dbReference>
<feature type="region of interest" description="Disordered" evidence="2">
    <location>
        <begin position="127"/>
        <end position="156"/>
    </location>
</feature>
<feature type="domain" description="RRM" evidence="3">
    <location>
        <begin position="341"/>
        <end position="415"/>
    </location>
</feature>
<dbReference type="Gene3D" id="3.30.70.330">
    <property type="match status" value="2"/>
</dbReference>
<accession>A0A1Q2YEX8</accession>
<dbReference type="InterPro" id="IPR035979">
    <property type="entry name" value="RBD_domain_sf"/>
</dbReference>
<organism evidence="4 5">
    <name type="scientific">Pichia membranifaciens</name>
    <dbReference type="NCBI Taxonomy" id="4926"/>
    <lineage>
        <taxon>Eukaryota</taxon>
        <taxon>Fungi</taxon>
        <taxon>Dikarya</taxon>
        <taxon>Ascomycota</taxon>
        <taxon>Saccharomycotina</taxon>
        <taxon>Pichiomycetes</taxon>
        <taxon>Pichiales</taxon>
        <taxon>Pichiaceae</taxon>
        <taxon>Pichia</taxon>
    </lineage>
</organism>
<dbReference type="Pfam" id="PF00076">
    <property type="entry name" value="RRM_1"/>
    <property type="match status" value="2"/>
</dbReference>
<dbReference type="SUPFAM" id="SSF54928">
    <property type="entry name" value="RNA-binding domain, RBD"/>
    <property type="match status" value="2"/>
</dbReference>
<reference evidence="4 5" key="1">
    <citation type="submission" date="2016-08" db="EMBL/GenBank/DDBJ databases">
        <title>Whole genome shotgun sequence of Pichia membranifaciens KS47-1.</title>
        <authorList>
            <person name="Konishi M."/>
            <person name="Ishida M."/>
            <person name="Arakawa T."/>
            <person name="Kato Y."/>
            <person name="Horiuchi J."/>
        </authorList>
    </citation>
    <scope>NUCLEOTIDE SEQUENCE [LARGE SCALE GENOMIC DNA]</scope>
    <source>
        <strain evidence="4 5">KS47-1</strain>
    </source>
</reference>
<dbReference type="PROSITE" id="PS50102">
    <property type="entry name" value="RRM"/>
    <property type="match status" value="2"/>
</dbReference>
<feature type="domain" description="RRM" evidence="3">
    <location>
        <begin position="165"/>
        <end position="255"/>
    </location>
</feature>
<sequence>MSEYKVTNVVNNQIQLSDADPKDSTAFPNDLVLNASGGFNIPESKDIDDSASLSEGSVVSNCDSYVSAVNRDASTLDTNTIDTNYIHNLSKESLDENTDMNSTSVISKDSEDDEKFIDDLLDIDSTKEENGGASNHFTGNDTHYNDNSYSNYDKESKEVRGRPSACVFVASLSSNMSDDVLCQSVTNHFKQWGEMTLVKVLRDPANRPYAFVQYAKDEDADKAISEGQHSILNGRTVRCEKARVNRTLYLQIASAGICEKTMKKLLSRFGEIERLVAVNENFNVANSTKAPNKNWFCKYVYRQDAISAFANLKTKANWNIEWAQNLEDEYKNVPEVTIDRYSVFVGHLDPRISKEEMLERFEKHGKIKEAILVNRPLSNFAFIKFKTKEAAASAVECENHSMFKFKTIHVQYRELYNNYRRKFSNDNGLKLNLAPPPVNFKRRNFFHSNRQMNRHNQPNHHYYRTKNNSYFEDFDNGNKNENDEEDDGHMNIIPSDQVPETFAQAMKLKHSYPSRGRFNFNYSGNKFIKSQHVTPLKKFSINANEHPHAHFDTAYFPQSKDVEIDDNKSLADDREDNKSEPGNTSMSDAKNSSFANEFEDAEKENLANKDNKEVTDIASTSAHEHNLDNDMSTMRSNITYSSAGVRTGYSYSSVDNGELESANMNMASMANHSQYQYPYYYYYPTKKMPYMNSQMHPMIPNDPNLNGPNPPPSSNPAYYYTYAGYPPGTPNGQMPAMYPPVYLYYNSVPMMEHPNETMDQPVYRNNENVNNMQES</sequence>
<keyword evidence="5" id="KW-1185">Reference proteome</keyword>